<protein>
    <submittedName>
        <fullName evidence="1">Programmed cell death protein 6</fullName>
    </submittedName>
</protein>
<comment type="caution">
    <text evidence="1">The sequence shown here is derived from an EMBL/GenBank/DDBJ whole genome shotgun (WGS) entry which is preliminary data.</text>
</comment>
<dbReference type="InterPro" id="IPR037782">
    <property type="entry name" value="Spt7"/>
</dbReference>
<dbReference type="GO" id="GO:0046982">
    <property type="term" value="F:protein heterodimerization activity"/>
    <property type="evidence" value="ECO:0007669"/>
    <property type="project" value="InterPro"/>
</dbReference>
<dbReference type="GO" id="GO:0005198">
    <property type="term" value="F:structural molecule activity"/>
    <property type="evidence" value="ECO:0007669"/>
    <property type="project" value="TreeGrafter"/>
</dbReference>
<dbReference type="GO" id="GO:0046695">
    <property type="term" value="C:SLIK (SAGA-like) complex"/>
    <property type="evidence" value="ECO:0007669"/>
    <property type="project" value="InterPro"/>
</dbReference>
<dbReference type="OrthoDB" id="21449at2759"/>
<dbReference type="EMBL" id="JACAZI010000002">
    <property type="protein sequence ID" value="KAF7368402.1"/>
    <property type="molecule type" value="Genomic_DNA"/>
</dbReference>
<name>A0A8H6Z051_9AGAR</name>
<reference evidence="1" key="1">
    <citation type="submission" date="2020-05" db="EMBL/GenBank/DDBJ databases">
        <title>Mycena genomes resolve the evolution of fungal bioluminescence.</title>
        <authorList>
            <person name="Tsai I.J."/>
        </authorList>
    </citation>
    <scope>NUCLEOTIDE SEQUENCE</scope>
    <source>
        <strain evidence="1">CCC161011</strain>
    </source>
</reference>
<dbReference type="GO" id="GO:0006357">
    <property type="term" value="P:regulation of transcription by RNA polymerase II"/>
    <property type="evidence" value="ECO:0007669"/>
    <property type="project" value="TreeGrafter"/>
</dbReference>
<dbReference type="PANTHER" id="PTHR47343">
    <property type="entry name" value="TRANSCRIPTIONAL ACTIVATOR SPT7"/>
    <property type="match status" value="1"/>
</dbReference>
<dbReference type="Gene3D" id="1.10.20.10">
    <property type="entry name" value="Histone, subunit A"/>
    <property type="match status" value="1"/>
</dbReference>
<dbReference type="InterPro" id="IPR009072">
    <property type="entry name" value="Histone-fold"/>
</dbReference>
<evidence type="ECO:0000313" key="1">
    <source>
        <dbReference type="EMBL" id="KAF7368402.1"/>
    </source>
</evidence>
<dbReference type="CDD" id="cd22927">
    <property type="entry name" value="HFD_SPT7"/>
    <property type="match status" value="1"/>
</dbReference>
<gene>
    <name evidence="1" type="ORF">MVEN_00162600</name>
</gene>
<dbReference type="PANTHER" id="PTHR47343:SF1">
    <property type="entry name" value="TRANSCRIPTIONAL ACTIVATOR SPT7"/>
    <property type="match status" value="1"/>
</dbReference>
<keyword evidence="2" id="KW-1185">Reference proteome</keyword>
<evidence type="ECO:0000313" key="2">
    <source>
        <dbReference type="Proteomes" id="UP000620124"/>
    </source>
</evidence>
<proteinExistence type="predicted"/>
<sequence length="277" mass="30734">MRWMGSKVPEHAGFQGTSAVTLDVLASVAFEYLLNIGRTIRYLCDKYSQTMTPEETILHTLFKSGISRVQDLERYISDDVERYSAHLGKKLVGVYREVTAVDVLDGEGLFKEEDEALTMGDFADTLGENYLGLRELGIAAEFGEWECSKSPATSKHPLLPPFFPFTAAKVDSQIGLPRPYYMDRFTRIAAASPPPCIPTTGLPTLPGPPGPPGTLPVVTPIPPPPPPLKMDGRILDLCRLCLCSSDLCRMHREIILKCVEIIHRKRTSDQMIQTLDL</sequence>
<organism evidence="1 2">
    <name type="scientific">Mycena venus</name>
    <dbReference type="NCBI Taxonomy" id="2733690"/>
    <lineage>
        <taxon>Eukaryota</taxon>
        <taxon>Fungi</taxon>
        <taxon>Dikarya</taxon>
        <taxon>Basidiomycota</taxon>
        <taxon>Agaricomycotina</taxon>
        <taxon>Agaricomycetes</taxon>
        <taxon>Agaricomycetidae</taxon>
        <taxon>Agaricales</taxon>
        <taxon>Marasmiineae</taxon>
        <taxon>Mycenaceae</taxon>
        <taxon>Mycena</taxon>
    </lineage>
</organism>
<dbReference type="AlphaFoldDB" id="A0A8H6Z051"/>
<accession>A0A8H6Z051</accession>
<dbReference type="GO" id="GO:0000124">
    <property type="term" value="C:SAGA complex"/>
    <property type="evidence" value="ECO:0007669"/>
    <property type="project" value="InterPro"/>
</dbReference>
<dbReference type="Proteomes" id="UP000620124">
    <property type="component" value="Unassembled WGS sequence"/>
</dbReference>